<dbReference type="Ensembl" id="ENSSGRT00000054010.1">
    <property type="protein sequence ID" value="ENSSGRP00000050564.1"/>
    <property type="gene ID" value="ENSSGRG00000026771.1"/>
</dbReference>
<evidence type="ECO:0000256" key="1">
    <source>
        <dbReference type="ARBA" id="ARBA00004613"/>
    </source>
</evidence>
<evidence type="ECO:0000256" key="6">
    <source>
        <dbReference type="ARBA" id="ARBA00022825"/>
    </source>
</evidence>
<dbReference type="GO" id="GO:0004252">
    <property type="term" value="F:serine-type endopeptidase activity"/>
    <property type="evidence" value="ECO:0007669"/>
    <property type="project" value="InterPro"/>
</dbReference>
<dbReference type="InterPro" id="IPR001254">
    <property type="entry name" value="Trypsin_dom"/>
</dbReference>
<evidence type="ECO:0000256" key="5">
    <source>
        <dbReference type="ARBA" id="ARBA00022801"/>
    </source>
</evidence>
<reference evidence="10" key="1">
    <citation type="submission" date="2025-08" db="UniProtKB">
        <authorList>
            <consortium name="Ensembl"/>
        </authorList>
    </citation>
    <scope>IDENTIFICATION</scope>
</reference>
<evidence type="ECO:0000313" key="11">
    <source>
        <dbReference type="Proteomes" id="UP000472262"/>
    </source>
</evidence>
<dbReference type="Gene3D" id="2.40.10.10">
    <property type="entry name" value="Trypsin-like serine proteases"/>
    <property type="match status" value="2"/>
</dbReference>
<dbReference type="FunFam" id="2.40.10.10:FF:000017">
    <property type="entry name" value="Chymotrypsin-like elastase family member 1"/>
    <property type="match status" value="1"/>
</dbReference>
<proteinExistence type="predicted"/>
<dbReference type="Pfam" id="PF00089">
    <property type="entry name" value="Trypsin"/>
    <property type="match status" value="1"/>
</dbReference>
<keyword evidence="8" id="KW-1015">Disulfide bond</keyword>
<keyword evidence="6" id="KW-0720">Serine protease</keyword>
<evidence type="ECO:0000256" key="3">
    <source>
        <dbReference type="ARBA" id="ARBA00022670"/>
    </source>
</evidence>
<dbReference type="PANTHER" id="PTHR24257:SF19">
    <property type="entry name" value="CHYMOTRYPSIN-LIKE ELASTASE FAMILY MEMBER 2B"/>
    <property type="match status" value="1"/>
</dbReference>
<dbReference type="InterPro" id="IPR043504">
    <property type="entry name" value="Peptidase_S1_PA_chymotrypsin"/>
</dbReference>
<evidence type="ECO:0000256" key="4">
    <source>
        <dbReference type="ARBA" id="ARBA00022729"/>
    </source>
</evidence>
<keyword evidence="7" id="KW-0865">Zymogen</keyword>
<dbReference type="GO" id="GO:0005615">
    <property type="term" value="C:extracellular space"/>
    <property type="evidence" value="ECO:0007669"/>
    <property type="project" value="TreeGrafter"/>
</dbReference>
<dbReference type="SMART" id="SM00020">
    <property type="entry name" value="Tryp_SPc"/>
    <property type="match status" value="1"/>
</dbReference>
<sequence>DNLLIFFFKKRPTLSYGCGQPNYPPVLSRVMGGKDAHSWPWQNISWQKYTNVIERCTNKHSSIFFFVFFYRVYLGKHNLKEEENGSVAIAAGKIFVHEGWNSFTLCNDIALIKLESAVTPSDTITPTCLPADGHVLPHNAPCYVTGWGCLYTNGPLADILQQSLLPVVDYTTCSRSDWWGSQVTQSMVCAGGDGVVAGCNSDSGGPLNCAGSDGVWEVHGIMSFGSGLSCNYNKKPTVFTRVSTYIDWISKCFILANML</sequence>
<name>A0A672NJJ7_SINGR</name>
<protein>
    <submittedName>
        <fullName evidence="10">Elastase 2 like</fullName>
    </submittedName>
</protein>
<keyword evidence="3" id="KW-0645">Protease</keyword>
<accession>A0A672NJJ7</accession>
<dbReference type="PROSITE" id="PS50240">
    <property type="entry name" value="TRYPSIN_DOM"/>
    <property type="match status" value="1"/>
</dbReference>
<feature type="domain" description="Peptidase S1" evidence="9">
    <location>
        <begin position="30"/>
        <end position="254"/>
    </location>
</feature>
<dbReference type="OMA" id="CFILANM"/>
<dbReference type="GO" id="GO:0006508">
    <property type="term" value="P:proteolysis"/>
    <property type="evidence" value="ECO:0007669"/>
    <property type="project" value="UniProtKB-KW"/>
</dbReference>
<keyword evidence="4" id="KW-0732">Signal</keyword>
<dbReference type="AlphaFoldDB" id="A0A672NJJ7"/>
<evidence type="ECO:0000256" key="8">
    <source>
        <dbReference type="ARBA" id="ARBA00023157"/>
    </source>
</evidence>
<keyword evidence="5" id="KW-0378">Hydrolase</keyword>
<evidence type="ECO:0000259" key="9">
    <source>
        <dbReference type="PROSITE" id="PS50240"/>
    </source>
</evidence>
<dbReference type="CDD" id="cd00190">
    <property type="entry name" value="Tryp_SPc"/>
    <property type="match status" value="1"/>
</dbReference>
<dbReference type="PANTHER" id="PTHR24257">
    <property type="entry name" value="CHYMOTRYPSIN-LIKE ELASTASE FAMILY MEMBER"/>
    <property type="match status" value="1"/>
</dbReference>
<reference evidence="10" key="2">
    <citation type="submission" date="2025-09" db="UniProtKB">
        <authorList>
            <consortium name="Ensembl"/>
        </authorList>
    </citation>
    <scope>IDENTIFICATION</scope>
</reference>
<dbReference type="SUPFAM" id="SSF50494">
    <property type="entry name" value="Trypsin-like serine proteases"/>
    <property type="match status" value="1"/>
</dbReference>
<dbReference type="InParanoid" id="A0A672NJJ7"/>
<dbReference type="InterPro" id="IPR050850">
    <property type="entry name" value="Peptidase_S1_Elastase_sf"/>
</dbReference>
<keyword evidence="11" id="KW-1185">Reference proteome</keyword>
<dbReference type="Proteomes" id="UP000472262">
    <property type="component" value="Unassembled WGS sequence"/>
</dbReference>
<comment type="subcellular location">
    <subcellularLocation>
        <location evidence="1">Secreted</location>
    </subcellularLocation>
</comment>
<keyword evidence="2" id="KW-0964">Secreted</keyword>
<evidence type="ECO:0000313" key="10">
    <source>
        <dbReference type="Ensembl" id="ENSSGRP00000050564.1"/>
    </source>
</evidence>
<evidence type="ECO:0000256" key="2">
    <source>
        <dbReference type="ARBA" id="ARBA00022525"/>
    </source>
</evidence>
<organism evidence="10 11">
    <name type="scientific">Sinocyclocheilus grahami</name>
    <name type="common">Dianchi golden-line fish</name>
    <name type="synonym">Barbus grahami</name>
    <dbReference type="NCBI Taxonomy" id="75366"/>
    <lineage>
        <taxon>Eukaryota</taxon>
        <taxon>Metazoa</taxon>
        <taxon>Chordata</taxon>
        <taxon>Craniata</taxon>
        <taxon>Vertebrata</taxon>
        <taxon>Euteleostomi</taxon>
        <taxon>Actinopterygii</taxon>
        <taxon>Neopterygii</taxon>
        <taxon>Teleostei</taxon>
        <taxon>Ostariophysi</taxon>
        <taxon>Cypriniformes</taxon>
        <taxon>Cyprinidae</taxon>
        <taxon>Cyprininae</taxon>
        <taxon>Sinocyclocheilus</taxon>
    </lineage>
</organism>
<evidence type="ECO:0000256" key="7">
    <source>
        <dbReference type="ARBA" id="ARBA00023145"/>
    </source>
</evidence>
<dbReference type="InterPro" id="IPR009003">
    <property type="entry name" value="Peptidase_S1_PA"/>
</dbReference>